<accession>A0A8T0YLI7</accession>
<dbReference type="EMBL" id="RCMG01000782">
    <property type="protein sequence ID" value="KAG2847673.1"/>
    <property type="molecule type" value="Genomic_DNA"/>
</dbReference>
<comment type="caution">
    <text evidence="1">The sequence shown here is derived from an EMBL/GenBank/DDBJ whole genome shotgun (WGS) entry which is preliminary data.</text>
</comment>
<dbReference type="Proteomes" id="UP000774804">
    <property type="component" value="Unassembled WGS sequence"/>
</dbReference>
<evidence type="ECO:0000313" key="3">
    <source>
        <dbReference type="Proteomes" id="UP000735874"/>
    </source>
</evidence>
<dbReference type="Proteomes" id="UP000735874">
    <property type="component" value="Unassembled WGS sequence"/>
</dbReference>
<proteinExistence type="predicted"/>
<gene>
    <name evidence="1" type="ORF">PC113_g17710</name>
    <name evidence="2" type="ORF">PC115_g17085</name>
</gene>
<reference evidence="1" key="1">
    <citation type="submission" date="2018-10" db="EMBL/GenBank/DDBJ databases">
        <title>Effector identification in a new, highly contiguous assembly of the strawberry crown rot pathogen Phytophthora cactorum.</title>
        <authorList>
            <person name="Armitage A.D."/>
            <person name="Nellist C.F."/>
            <person name="Bates H."/>
            <person name="Vickerstaff R.J."/>
            <person name="Harrison R.J."/>
        </authorList>
    </citation>
    <scope>NUCLEOTIDE SEQUENCE</scope>
    <source>
        <strain evidence="1">15-7</strain>
        <strain evidence="2">4032</strain>
    </source>
</reference>
<sequence>MTHSNTAEMKAKTLTWRRDRTSKTLESIEAKTNKYCEAATTGDQLQRIVGYMSRVFLLEDSTGLIQR</sequence>
<dbReference type="EMBL" id="RCMI01000787">
    <property type="protein sequence ID" value="KAG2897704.1"/>
    <property type="molecule type" value="Genomic_DNA"/>
</dbReference>
<evidence type="ECO:0000313" key="2">
    <source>
        <dbReference type="EMBL" id="KAG2897704.1"/>
    </source>
</evidence>
<dbReference type="AlphaFoldDB" id="A0A8T0YLI7"/>
<organism evidence="1 3">
    <name type="scientific">Phytophthora cactorum</name>
    <dbReference type="NCBI Taxonomy" id="29920"/>
    <lineage>
        <taxon>Eukaryota</taxon>
        <taxon>Sar</taxon>
        <taxon>Stramenopiles</taxon>
        <taxon>Oomycota</taxon>
        <taxon>Peronosporomycetes</taxon>
        <taxon>Peronosporales</taxon>
        <taxon>Peronosporaceae</taxon>
        <taxon>Phytophthora</taxon>
    </lineage>
</organism>
<name>A0A8T0YLI7_9STRA</name>
<evidence type="ECO:0000313" key="1">
    <source>
        <dbReference type="EMBL" id="KAG2847673.1"/>
    </source>
</evidence>
<protein>
    <submittedName>
        <fullName evidence="1">Uncharacterized protein</fullName>
    </submittedName>
</protein>